<proteinExistence type="predicted"/>
<accession>A0AA86GK33</accession>
<evidence type="ECO:0000313" key="4">
    <source>
        <dbReference type="Proteomes" id="UP000058599"/>
    </source>
</evidence>
<dbReference type="GO" id="GO:0035243">
    <property type="term" value="F:protein-arginine omega-N symmetric methyltransferase activity"/>
    <property type="evidence" value="ECO:0007669"/>
    <property type="project" value="TreeGrafter"/>
</dbReference>
<dbReference type="PANTHER" id="PTHR12049:SF7">
    <property type="entry name" value="PROTEIN ARGININE METHYLTRANSFERASE NDUFAF7, MITOCHONDRIAL"/>
    <property type="match status" value="1"/>
</dbReference>
<keyword evidence="3" id="KW-0436">Ligase</keyword>
<dbReference type="GO" id="GO:0003911">
    <property type="term" value="F:DNA ligase (NAD+) activity"/>
    <property type="evidence" value="ECO:0007669"/>
    <property type="project" value="UniProtKB-EC"/>
</dbReference>
<reference evidence="3 4" key="1">
    <citation type="journal article" date="2016" name="BMC Genomics">
        <title>Genomic analysis of the nitrate-respiring Sphingopyxis granuli (formerly Sphingomonas macrogoltabida) strain TFA.</title>
        <authorList>
            <person name="Garcia-Romero I."/>
            <person name="Perez-Pulido A.J."/>
            <person name="Gonzalez-Flores Y.E."/>
            <person name="Reyes-Ramirez F."/>
            <person name="Santero E."/>
            <person name="Floriano B."/>
        </authorList>
    </citation>
    <scope>NUCLEOTIDE SEQUENCE [LARGE SCALE GENOMIC DNA]</scope>
    <source>
        <strain evidence="3 4">TFA</strain>
    </source>
</reference>
<evidence type="ECO:0000313" key="3">
    <source>
        <dbReference type="EMBL" id="AMG73669.1"/>
    </source>
</evidence>
<dbReference type="InterPro" id="IPR003788">
    <property type="entry name" value="NDUFAF7"/>
</dbReference>
<keyword evidence="1" id="KW-0489">Methyltransferase</keyword>
<dbReference type="EC" id="6.5.1.2" evidence="3"/>
<sequence>MTVADYMAAANAHYYATRDPLGTAGDFTTAPEISQMFGEMIGIWIADLWRRAGSPAIRYVEIGPGRGTLAADALRTLARFGCAPQGIHLVEASPVLRAAQAARLPSAEHHDAVDALPDDLPLVVVANEFFDALPIHQYVRTADGWRERMVERRDGRLVAVPGDTPVDEIIPPALRVRGEGTIVETAPAAAAVMHQCSARLARQGGAMLAVDYGYSGPAAGDTLQAVKAHRFADPFADPGEADLTAHVDFAALAHAARRPSTHVLGPVGQGIWLSAMGIDARLETLSAAAPARAAELRGQRDRLVEPGQMGELFQCLAVLAAGWPRPAGFPE</sequence>
<dbReference type="SUPFAM" id="SSF53335">
    <property type="entry name" value="S-adenosyl-L-methionine-dependent methyltransferases"/>
    <property type="match status" value="1"/>
</dbReference>
<organism evidence="3 4">
    <name type="scientific">Sphingopyxis granuli</name>
    <dbReference type="NCBI Taxonomy" id="267128"/>
    <lineage>
        <taxon>Bacteria</taxon>
        <taxon>Pseudomonadati</taxon>
        <taxon>Pseudomonadota</taxon>
        <taxon>Alphaproteobacteria</taxon>
        <taxon>Sphingomonadales</taxon>
        <taxon>Sphingomonadaceae</taxon>
        <taxon>Sphingopyxis</taxon>
    </lineage>
</organism>
<keyword evidence="2" id="KW-0808">Transferase</keyword>
<evidence type="ECO:0000256" key="2">
    <source>
        <dbReference type="ARBA" id="ARBA00022679"/>
    </source>
</evidence>
<dbReference type="GO" id="GO:0032259">
    <property type="term" value="P:methylation"/>
    <property type="evidence" value="ECO:0007669"/>
    <property type="project" value="UniProtKB-KW"/>
</dbReference>
<dbReference type="RefSeq" id="WP_237234049.1">
    <property type="nucleotide sequence ID" value="NZ_CP012199.1"/>
</dbReference>
<keyword evidence="4" id="KW-1185">Reference proteome</keyword>
<dbReference type="Gene3D" id="3.40.50.12710">
    <property type="match status" value="1"/>
</dbReference>
<dbReference type="KEGG" id="sgi:SGRAN_1277"/>
<dbReference type="Proteomes" id="UP000058599">
    <property type="component" value="Chromosome"/>
</dbReference>
<dbReference type="InterPro" id="IPR029063">
    <property type="entry name" value="SAM-dependent_MTases_sf"/>
</dbReference>
<gene>
    <name evidence="3" type="ORF">SGRAN_1277</name>
</gene>
<dbReference type="PANTHER" id="PTHR12049">
    <property type="entry name" value="PROTEIN ARGININE METHYLTRANSFERASE NDUFAF7, MITOCHONDRIAL"/>
    <property type="match status" value="1"/>
</dbReference>
<dbReference type="EMBL" id="CP012199">
    <property type="protein sequence ID" value="AMG73669.1"/>
    <property type="molecule type" value="Genomic_DNA"/>
</dbReference>
<dbReference type="InterPro" id="IPR038375">
    <property type="entry name" value="NDUFAF7_sf"/>
</dbReference>
<dbReference type="AlphaFoldDB" id="A0AA86GK33"/>
<protein>
    <submittedName>
        <fullName evidence="3">ATP synthase subunit beta</fullName>
        <ecNumber evidence="3">6.5.1.2</ecNumber>
    </submittedName>
</protein>
<dbReference type="Pfam" id="PF02636">
    <property type="entry name" value="Methyltransf_28"/>
    <property type="match status" value="1"/>
</dbReference>
<name>A0AA86GK33_9SPHN</name>
<evidence type="ECO:0000256" key="1">
    <source>
        <dbReference type="ARBA" id="ARBA00022603"/>
    </source>
</evidence>